<proteinExistence type="predicted"/>
<sequence>MPLLTDLPPEVLYHILGYVNPLDLAWIPRTCKSLYHAVTGNTTLFKHVYLHHLDTPSQGPVNWEQSLKDLVRLQVICDREKVDDKKDELDFVHRTVTELLKNASTEGVRPGLTAKLPQSRNADILTNIFSSAANQSAYLCRSFIYERARAEFLARDIGYWHGPPKPEHQKSAHLHCLYGVPRLFASPFSRRQTRHNLMHPFASSKVYDLRQYTEKTQWGPFMDDGTMRVDWEKVEAVMIVLGANMNNLGVSRIHMCETFCSIPFAGTWPNSWKSPHSNSPPRELDALEHLDPYGITGVWLRVVCFLDYTDFFAYNFGAEEQPPPHVARPAINVGQATRLIIMRIFVTDVEKPGPEDGQELPVVHFKGVSRSLDQSFDENADSDLRGSVRLTPEGEVRWTTFSIFGGVERWRSESIQVGGVNSAKGVLGHWFDKDFDPRGPAGPTAFWKISDKTRSGQNGGGHEDDLLAEVDEIDGDYDSNQEEDEEGDRDGDSDVGGDKGEDEDRDDEPLPMSGVQAD</sequence>
<accession>A0ACC2JPK2</accession>
<evidence type="ECO:0000313" key="1">
    <source>
        <dbReference type="EMBL" id="KAJ8129395.1"/>
    </source>
</evidence>
<gene>
    <name evidence="1" type="ORF">O1611_g4235</name>
</gene>
<dbReference type="EMBL" id="JAPUUL010000775">
    <property type="protein sequence ID" value="KAJ8129395.1"/>
    <property type="molecule type" value="Genomic_DNA"/>
</dbReference>
<protein>
    <submittedName>
        <fullName evidence="1">Uncharacterized protein</fullName>
    </submittedName>
</protein>
<dbReference type="Proteomes" id="UP001153332">
    <property type="component" value="Unassembled WGS sequence"/>
</dbReference>
<reference evidence="1" key="1">
    <citation type="submission" date="2022-12" db="EMBL/GenBank/DDBJ databases">
        <title>Genome Sequence of Lasiodiplodia mahajangana.</title>
        <authorList>
            <person name="Buettner E."/>
        </authorList>
    </citation>
    <scope>NUCLEOTIDE SEQUENCE</scope>
    <source>
        <strain evidence="1">VT137</strain>
    </source>
</reference>
<comment type="caution">
    <text evidence="1">The sequence shown here is derived from an EMBL/GenBank/DDBJ whole genome shotgun (WGS) entry which is preliminary data.</text>
</comment>
<name>A0ACC2JPK2_9PEZI</name>
<organism evidence="1 2">
    <name type="scientific">Lasiodiplodia mahajangana</name>
    <dbReference type="NCBI Taxonomy" id="1108764"/>
    <lineage>
        <taxon>Eukaryota</taxon>
        <taxon>Fungi</taxon>
        <taxon>Dikarya</taxon>
        <taxon>Ascomycota</taxon>
        <taxon>Pezizomycotina</taxon>
        <taxon>Dothideomycetes</taxon>
        <taxon>Dothideomycetes incertae sedis</taxon>
        <taxon>Botryosphaeriales</taxon>
        <taxon>Botryosphaeriaceae</taxon>
        <taxon>Lasiodiplodia</taxon>
    </lineage>
</organism>
<evidence type="ECO:0000313" key="2">
    <source>
        <dbReference type="Proteomes" id="UP001153332"/>
    </source>
</evidence>
<keyword evidence="2" id="KW-1185">Reference proteome</keyword>